<feature type="transmembrane region" description="Helical" evidence="1">
    <location>
        <begin position="21"/>
        <end position="42"/>
    </location>
</feature>
<name>A0A6J5MD94_9CAUD</name>
<accession>A0A6J5MD94</accession>
<evidence type="ECO:0000256" key="1">
    <source>
        <dbReference type="SAM" id="Phobius"/>
    </source>
</evidence>
<proteinExistence type="predicted"/>
<feature type="transmembrane region" description="Helical" evidence="1">
    <location>
        <begin position="48"/>
        <end position="71"/>
    </location>
</feature>
<keyword evidence="1" id="KW-0812">Transmembrane</keyword>
<feature type="transmembrane region" description="Helical" evidence="1">
    <location>
        <begin position="106"/>
        <end position="126"/>
    </location>
</feature>
<keyword evidence="1" id="KW-1133">Transmembrane helix</keyword>
<organism evidence="2">
    <name type="scientific">uncultured Caudovirales phage</name>
    <dbReference type="NCBI Taxonomy" id="2100421"/>
    <lineage>
        <taxon>Viruses</taxon>
        <taxon>Duplodnaviria</taxon>
        <taxon>Heunggongvirae</taxon>
        <taxon>Uroviricota</taxon>
        <taxon>Caudoviricetes</taxon>
        <taxon>Peduoviridae</taxon>
        <taxon>Maltschvirus</taxon>
        <taxon>Maltschvirus maltsch</taxon>
    </lineage>
</organism>
<reference evidence="2" key="1">
    <citation type="submission" date="2020-04" db="EMBL/GenBank/DDBJ databases">
        <authorList>
            <person name="Chiriac C."/>
            <person name="Salcher M."/>
            <person name="Ghai R."/>
            <person name="Kavagutti S V."/>
        </authorList>
    </citation>
    <scope>NUCLEOTIDE SEQUENCE</scope>
</reference>
<keyword evidence="1" id="KW-0472">Membrane</keyword>
<gene>
    <name evidence="2" type="ORF">UFOVP458_54</name>
</gene>
<protein>
    <submittedName>
        <fullName evidence="2">Uncharacterized protein</fullName>
    </submittedName>
</protein>
<dbReference type="EMBL" id="LR796437">
    <property type="protein sequence ID" value="CAB4144668.1"/>
    <property type="molecule type" value="Genomic_DNA"/>
</dbReference>
<feature type="transmembrane region" description="Helical" evidence="1">
    <location>
        <begin position="83"/>
        <end position="100"/>
    </location>
</feature>
<sequence>MEKNFNNLQFKWTFESISDNIPTIMLATIVLTYGINAYLTAIFLPIDFWLAIIAASILQLGRFAVVFMDFLNPTKGRSTYPPKIALGATIVALIEIFFGLQEHYEGGEFITMFLFVGTIIVFGYLLEINFVDKGVEAYGINETKIIRRRKRRTIIKNVPEDLPKVVRRNITSFQLSLF</sequence>
<evidence type="ECO:0000313" key="2">
    <source>
        <dbReference type="EMBL" id="CAB4144668.1"/>
    </source>
</evidence>